<sequence>MPLYAITGVTGHLGRLAVDQLLERGVAPADVVALARTPEKAADLAAHGVQVREADYDRPETLESALVGVDKLLLVSGSEVGGRVQQHTNVVEAARKAGVSRILYTSMLRAGSSGLVLAPEHKGTEEVIAASGLPYTFVRNPWYVENYTGQIATYLAQGTILHATGEGRIALATRFELAAAAAAALLEDAEGNVVYELGGPSYSIGDLAAAITEVTGQPVEAKAVTAEELTAALTGAGLDEGLVNFLVTVDRNIGDGDLDNDTDDLARLLGRPVGSLVDAVRAARVGAPQTV</sequence>
<dbReference type="Proteomes" id="UP000318693">
    <property type="component" value="Unassembled WGS sequence"/>
</dbReference>
<dbReference type="Gene3D" id="3.90.25.10">
    <property type="entry name" value="UDP-galactose 4-epimerase, domain 1"/>
    <property type="match status" value="1"/>
</dbReference>
<dbReference type="PANTHER" id="PTHR47129">
    <property type="entry name" value="QUINONE OXIDOREDUCTASE 2"/>
    <property type="match status" value="1"/>
</dbReference>
<protein>
    <submittedName>
        <fullName evidence="2">NAD(P)-dependent oxidoreductase</fullName>
    </submittedName>
</protein>
<evidence type="ECO:0000259" key="1">
    <source>
        <dbReference type="Pfam" id="PF13460"/>
    </source>
</evidence>
<dbReference type="SUPFAM" id="SSF51735">
    <property type="entry name" value="NAD(P)-binding Rossmann-fold domains"/>
    <property type="match status" value="1"/>
</dbReference>
<dbReference type="InterPro" id="IPR052718">
    <property type="entry name" value="NmrA-type_oxidoreductase"/>
</dbReference>
<dbReference type="InterPro" id="IPR016040">
    <property type="entry name" value="NAD(P)-bd_dom"/>
</dbReference>
<evidence type="ECO:0000313" key="2">
    <source>
        <dbReference type="EMBL" id="TRW46303.1"/>
    </source>
</evidence>
<name>A0A552WVI7_9MICO</name>
<evidence type="ECO:0000313" key="3">
    <source>
        <dbReference type="Proteomes" id="UP000318693"/>
    </source>
</evidence>
<dbReference type="PANTHER" id="PTHR47129:SF1">
    <property type="entry name" value="NMRA-LIKE DOMAIN-CONTAINING PROTEIN"/>
    <property type="match status" value="1"/>
</dbReference>
<comment type="caution">
    <text evidence="2">The sequence shown here is derived from an EMBL/GenBank/DDBJ whole genome shotgun (WGS) entry which is preliminary data.</text>
</comment>
<dbReference type="EMBL" id="VJXR01000011">
    <property type="protein sequence ID" value="TRW46303.1"/>
    <property type="molecule type" value="Genomic_DNA"/>
</dbReference>
<organism evidence="2 3">
    <name type="scientific">Georgenia yuyongxinii</name>
    <dbReference type="NCBI Taxonomy" id="2589797"/>
    <lineage>
        <taxon>Bacteria</taxon>
        <taxon>Bacillati</taxon>
        <taxon>Actinomycetota</taxon>
        <taxon>Actinomycetes</taxon>
        <taxon>Micrococcales</taxon>
        <taxon>Bogoriellaceae</taxon>
        <taxon>Georgenia</taxon>
    </lineage>
</organism>
<accession>A0A552WVI7</accession>
<keyword evidence="3" id="KW-1185">Reference proteome</keyword>
<dbReference type="AlphaFoldDB" id="A0A552WVI7"/>
<feature type="domain" description="NAD(P)-binding" evidence="1">
    <location>
        <begin position="8"/>
        <end position="158"/>
    </location>
</feature>
<dbReference type="InterPro" id="IPR036291">
    <property type="entry name" value="NAD(P)-bd_dom_sf"/>
</dbReference>
<proteinExistence type="predicted"/>
<dbReference type="Pfam" id="PF13460">
    <property type="entry name" value="NAD_binding_10"/>
    <property type="match status" value="1"/>
</dbReference>
<gene>
    <name evidence="2" type="ORF">FJ693_06080</name>
</gene>
<reference evidence="2 3" key="1">
    <citation type="submission" date="2019-07" db="EMBL/GenBank/DDBJ databases">
        <title>Georgenia wutianyii sp. nov. and Georgenia *** sp. nov. isolated from plateau pika (Ochotona curzoniae) in the Qinghai-Tibet plateau of China.</title>
        <authorList>
            <person name="Tian Z."/>
        </authorList>
    </citation>
    <scope>NUCLEOTIDE SEQUENCE [LARGE SCALE GENOMIC DNA]</scope>
    <source>
        <strain evidence="2 3">Z446</strain>
    </source>
</reference>
<dbReference type="Gene3D" id="3.40.50.720">
    <property type="entry name" value="NAD(P)-binding Rossmann-like Domain"/>
    <property type="match status" value="1"/>
</dbReference>
<dbReference type="RefSeq" id="WP_143417632.1">
    <property type="nucleotide sequence ID" value="NZ_VJXR01000011.1"/>
</dbReference>